<keyword evidence="1" id="KW-0812">Transmembrane</keyword>
<feature type="transmembrane region" description="Helical" evidence="1">
    <location>
        <begin position="80"/>
        <end position="100"/>
    </location>
</feature>
<protein>
    <submittedName>
        <fullName evidence="2">Uncharacterized protein</fullName>
    </submittedName>
</protein>
<feature type="transmembrane region" description="Helical" evidence="1">
    <location>
        <begin position="120"/>
        <end position="140"/>
    </location>
</feature>
<proteinExistence type="predicted"/>
<name>A0A3D9ZQC1_9ACTN</name>
<dbReference type="OrthoDB" id="3405792at2"/>
<reference evidence="2 3" key="1">
    <citation type="submission" date="2018-08" db="EMBL/GenBank/DDBJ databases">
        <title>Sequencing the genomes of 1000 actinobacteria strains.</title>
        <authorList>
            <person name="Klenk H.-P."/>
        </authorList>
    </citation>
    <scope>NUCLEOTIDE SEQUENCE [LARGE SCALE GENOMIC DNA]</scope>
    <source>
        <strain evidence="2 3">DSM 44099</strain>
    </source>
</reference>
<keyword evidence="3" id="KW-1185">Reference proteome</keyword>
<feature type="transmembrane region" description="Helical" evidence="1">
    <location>
        <begin position="182"/>
        <end position="204"/>
    </location>
</feature>
<evidence type="ECO:0000313" key="3">
    <source>
        <dbReference type="Proteomes" id="UP000256913"/>
    </source>
</evidence>
<dbReference type="AlphaFoldDB" id="A0A3D9ZQC1"/>
<comment type="caution">
    <text evidence="2">The sequence shown here is derived from an EMBL/GenBank/DDBJ whole genome shotgun (WGS) entry which is preliminary data.</text>
</comment>
<organism evidence="2 3">
    <name type="scientific">Asanoa ferruginea</name>
    <dbReference type="NCBI Taxonomy" id="53367"/>
    <lineage>
        <taxon>Bacteria</taxon>
        <taxon>Bacillati</taxon>
        <taxon>Actinomycetota</taxon>
        <taxon>Actinomycetes</taxon>
        <taxon>Micromonosporales</taxon>
        <taxon>Micromonosporaceae</taxon>
        <taxon>Asanoa</taxon>
    </lineage>
</organism>
<evidence type="ECO:0000256" key="1">
    <source>
        <dbReference type="SAM" id="Phobius"/>
    </source>
</evidence>
<dbReference type="RefSeq" id="WP_147315581.1">
    <property type="nucleotide sequence ID" value="NZ_BONB01000024.1"/>
</dbReference>
<keyword evidence="1" id="KW-0472">Membrane</keyword>
<sequence>MSETPLWTIDQAMSAAEREWRRLHVHPADLAKLSRDLRDDLTAAATEGVGPAELIGPDVRGFARRLAAEAPRIPCEFRRLLLTALVGALPGILVGYAVIFAHIPVPARLETQQPGTGEVLLAYTVLAALVVASSLLTVWFRLRDLPSMGHTVLGMALLVPLAGLVVTPVTMGFAALVNYSNALPVVVIECGLVLAALGGAVVLARRWSLRGWVATGVPQHLPAS</sequence>
<dbReference type="Proteomes" id="UP000256913">
    <property type="component" value="Unassembled WGS sequence"/>
</dbReference>
<accession>A0A3D9ZQC1</accession>
<gene>
    <name evidence="2" type="ORF">DFJ67_4854</name>
</gene>
<evidence type="ECO:0000313" key="2">
    <source>
        <dbReference type="EMBL" id="REF98834.1"/>
    </source>
</evidence>
<dbReference type="EMBL" id="QUMQ01000001">
    <property type="protein sequence ID" value="REF98834.1"/>
    <property type="molecule type" value="Genomic_DNA"/>
</dbReference>
<keyword evidence="1" id="KW-1133">Transmembrane helix</keyword>
<feature type="transmembrane region" description="Helical" evidence="1">
    <location>
        <begin position="152"/>
        <end position="176"/>
    </location>
</feature>